<keyword evidence="3 4" id="KW-0574">Periplasm</keyword>
<keyword evidence="7" id="KW-1185">Reference proteome</keyword>
<comment type="subcellular location">
    <subcellularLocation>
        <location evidence="1 4">Periplasm</location>
    </subcellularLocation>
</comment>
<dbReference type="InterPro" id="IPR039246">
    <property type="entry name" value="Flagellar_FlgA"/>
</dbReference>
<keyword evidence="6" id="KW-0282">Flagellum</keyword>
<organism evidence="6 7">
    <name type="scientific">Lichenifustis flavocetrariae</name>
    <dbReference type="NCBI Taxonomy" id="2949735"/>
    <lineage>
        <taxon>Bacteria</taxon>
        <taxon>Pseudomonadati</taxon>
        <taxon>Pseudomonadota</taxon>
        <taxon>Alphaproteobacteria</taxon>
        <taxon>Hyphomicrobiales</taxon>
        <taxon>Lichenihabitantaceae</taxon>
        <taxon>Lichenifustis</taxon>
    </lineage>
</organism>
<dbReference type="PANTHER" id="PTHR36307:SF1">
    <property type="entry name" value="FLAGELLA BASAL BODY P-RING FORMATION PROTEIN FLGA"/>
    <property type="match status" value="1"/>
</dbReference>
<evidence type="ECO:0000313" key="7">
    <source>
        <dbReference type="Proteomes" id="UP001165667"/>
    </source>
</evidence>
<dbReference type="SMART" id="SM00858">
    <property type="entry name" value="SAF"/>
    <property type="match status" value="1"/>
</dbReference>
<dbReference type="Gene3D" id="2.30.30.760">
    <property type="match status" value="1"/>
</dbReference>
<dbReference type="InterPro" id="IPR013974">
    <property type="entry name" value="SAF"/>
</dbReference>
<keyword evidence="4" id="KW-1005">Bacterial flagellum biogenesis</keyword>
<comment type="similarity">
    <text evidence="4">Belongs to the FlgA family.</text>
</comment>
<keyword evidence="6" id="KW-0966">Cell projection</keyword>
<dbReference type="InterPro" id="IPR017585">
    <property type="entry name" value="SAF_FlgA"/>
</dbReference>
<protein>
    <recommendedName>
        <fullName evidence="4">Flagella basal body P-ring formation protein FlgA</fullName>
    </recommendedName>
</protein>
<dbReference type="NCBIfam" id="TIGR03170">
    <property type="entry name" value="flgA_cterm"/>
    <property type="match status" value="1"/>
</dbReference>
<dbReference type="Pfam" id="PF13144">
    <property type="entry name" value="ChapFlgA"/>
    <property type="match status" value="1"/>
</dbReference>
<gene>
    <name evidence="6" type="primary">flgA</name>
    <name evidence="6" type="ORF">M8523_25730</name>
</gene>
<dbReference type="EMBL" id="JAMOIM010000025">
    <property type="protein sequence ID" value="MCW6511388.1"/>
    <property type="molecule type" value="Genomic_DNA"/>
</dbReference>
<evidence type="ECO:0000256" key="4">
    <source>
        <dbReference type="RuleBase" id="RU362063"/>
    </source>
</evidence>
<evidence type="ECO:0000313" key="6">
    <source>
        <dbReference type="EMBL" id="MCW6511388.1"/>
    </source>
</evidence>
<dbReference type="GO" id="GO:0042597">
    <property type="term" value="C:periplasmic space"/>
    <property type="evidence" value="ECO:0007669"/>
    <property type="project" value="UniProtKB-SubCell"/>
</dbReference>
<dbReference type="CDD" id="cd11614">
    <property type="entry name" value="SAF_CpaB_FlgA_like"/>
    <property type="match status" value="1"/>
</dbReference>
<feature type="domain" description="SAF" evidence="5">
    <location>
        <begin position="16"/>
        <end position="79"/>
    </location>
</feature>
<dbReference type="RefSeq" id="WP_282587765.1">
    <property type="nucleotide sequence ID" value="NZ_JAMOIM010000025.1"/>
</dbReference>
<sequence>MLIASGPSCEFARAGQTIPVASVTIYPGDIIRDGMLTERELPDNFAGMSVTVLDRTALIGKTVRRTLLPGLPISINAVGEPKIITVGSQVRVTYVEGGLTISTYASALQAGAVGDTIAVRNPESGLTISGIIAKDGSILIGNS</sequence>
<evidence type="ECO:0000256" key="2">
    <source>
        <dbReference type="ARBA" id="ARBA00022729"/>
    </source>
</evidence>
<comment type="function">
    <text evidence="4">Involved in the assembly process of the P-ring formation. It may associate with FlgF on the rod constituting a structure essential for the P-ring assembly or may act as a modulator protein for the P-ring assembly.</text>
</comment>
<accession>A0AA42CLA5</accession>
<dbReference type="AlphaFoldDB" id="A0AA42CLA5"/>
<dbReference type="GO" id="GO:0044780">
    <property type="term" value="P:bacterial-type flagellum assembly"/>
    <property type="evidence" value="ECO:0007669"/>
    <property type="project" value="InterPro"/>
</dbReference>
<keyword evidence="2" id="KW-0732">Signal</keyword>
<keyword evidence="6" id="KW-0969">Cilium</keyword>
<dbReference type="Proteomes" id="UP001165667">
    <property type="component" value="Unassembled WGS sequence"/>
</dbReference>
<reference evidence="6" key="1">
    <citation type="submission" date="2022-05" db="EMBL/GenBank/DDBJ databases">
        <authorList>
            <person name="Pankratov T."/>
        </authorList>
    </citation>
    <scope>NUCLEOTIDE SEQUENCE</scope>
    <source>
        <strain evidence="6">BP6-180914</strain>
    </source>
</reference>
<name>A0AA42CLA5_9HYPH</name>
<evidence type="ECO:0000256" key="1">
    <source>
        <dbReference type="ARBA" id="ARBA00004418"/>
    </source>
</evidence>
<comment type="caution">
    <text evidence="6">The sequence shown here is derived from an EMBL/GenBank/DDBJ whole genome shotgun (WGS) entry which is preliminary data.</text>
</comment>
<proteinExistence type="inferred from homology"/>
<evidence type="ECO:0000256" key="3">
    <source>
        <dbReference type="ARBA" id="ARBA00022764"/>
    </source>
</evidence>
<evidence type="ECO:0000259" key="5">
    <source>
        <dbReference type="SMART" id="SM00858"/>
    </source>
</evidence>
<dbReference type="PANTHER" id="PTHR36307">
    <property type="entry name" value="FLAGELLA BASAL BODY P-RING FORMATION PROTEIN FLGA"/>
    <property type="match status" value="1"/>
</dbReference>